<dbReference type="OrthoDB" id="9968077at2"/>
<gene>
    <name evidence="1" type="ordered locus">AM1_4230</name>
</gene>
<reference evidence="1 2" key="1">
    <citation type="journal article" date="2008" name="Proc. Natl. Acad. Sci. U.S.A.">
        <title>Niche adaptation and genome expansion in the chlorophyll d-producing cyanobacterium Acaryochloris marina.</title>
        <authorList>
            <person name="Swingley W.D."/>
            <person name="Chen M."/>
            <person name="Cheung P.C."/>
            <person name="Conrad A.L."/>
            <person name="Dejesa L.C."/>
            <person name="Hao J."/>
            <person name="Honchak B.M."/>
            <person name="Karbach L.E."/>
            <person name="Kurdoglu A."/>
            <person name="Lahiri S."/>
            <person name="Mastrian S.D."/>
            <person name="Miyashita H."/>
            <person name="Page L."/>
            <person name="Ramakrishna P."/>
            <person name="Satoh S."/>
            <person name="Sattley W.M."/>
            <person name="Shimada Y."/>
            <person name="Taylor H.L."/>
            <person name="Tomo T."/>
            <person name="Tsuchiya T."/>
            <person name="Wang Z.T."/>
            <person name="Raymond J."/>
            <person name="Mimuro M."/>
            <person name="Blankenship R.E."/>
            <person name="Touchman J.W."/>
        </authorList>
    </citation>
    <scope>NUCLEOTIDE SEQUENCE [LARGE SCALE GENOMIC DNA]</scope>
    <source>
        <strain evidence="2">MBIC 11017</strain>
    </source>
</reference>
<dbReference type="AlphaFoldDB" id="B0CCP8"/>
<protein>
    <submittedName>
        <fullName evidence="1">Uncharacterized protein</fullName>
    </submittedName>
</protein>
<dbReference type="RefSeq" id="WP_012164544.1">
    <property type="nucleotide sequence ID" value="NC_009925.1"/>
</dbReference>
<sequence length="130" mass="15012">MVNLIEFQISVQDTQAKDEKIIDFLAHLAMDLERQNAVVTPAQLPSQADPTGHCSAESSSSLLNIEINRDNWQTCSQWLYERLVGTTTKVKFEHKDFEFAFQERDQQLAHKEFEVLVNWMETSRKVLNAV</sequence>
<evidence type="ECO:0000313" key="1">
    <source>
        <dbReference type="EMBL" id="ABW29210.1"/>
    </source>
</evidence>
<accession>B0CCP8</accession>
<dbReference type="KEGG" id="amr:AM1_4230"/>
<dbReference type="Proteomes" id="UP000000268">
    <property type="component" value="Chromosome"/>
</dbReference>
<dbReference type="HOGENOM" id="CLU_1933381_0_0_3"/>
<name>B0CCP8_ACAM1</name>
<keyword evidence="2" id="KW-1185">Reference proteome</keyword>
<proteinExistence type="predicted"/>
<organism evidence="1 2">
    <name type="scientific">Acaryochloris marina (strain MBIC 11017)</name>
    <dbReference type="NCBI Taxonomy" id="329726"/>
    <lineage>
        <taxon>Bacteria</taxon>
        <taxon>Bacillati</taxon>
        <taxon>Cyanobacteriota</taxon>
        <taxon>Cyanophyceae</taxon>
        <taxon>Acaryochloridales</taxon>
        <taxon>Acaryochloridaceae</taxon>
        <taxon>Acaryochloris</taxon>
    </lineage>
</organism>
<evidence type="ECO:0000313" key="2">
    <source>
        <dbReference type="Proteomes" id="UP000000268"/>
    </source>
</evidence>
<dbReference type="EMBL" id="CP000828">
    <property type="protein sequence ID" value="ABW29210.1"/>
    <property type="molecule type" value="Genomic_DNA"/>
</dbReference>